<dbReference type="KEGG" id="aab:A4R43_07940"/>
<evidence type="ECO:0000256" key="1">
    <source>
        <dbReference type="ARBA" id="ARBA00001957"/>
    </source>
</evidence>
<keyword evidence="3" id="KW-0596">Phosphopantetheine</keyword>
<dbReference type="Pfam" id="PF00550">
    <property type="entry name" value="PP-binding"/>
    <property type="match status" value="1"/>
</dbReference>
<evidence type="ECO:0000313" key="14">
    <source>
        <dbReference type="Proteomes" id="UP000250434"/>
    </source>
</evidence>
<evidence type="ECO:0000259" key="10">
    <source>
        <dbReference type="PROSITE" id="PS50075"/>
    </source>
</evidence>
<dbReference type="InterPro" id="IPR018201">
    <property type="entry name" value="Ketoacyl_synth_AS"/>
</dbReference>
<dbReference type="PROSITE" id="PS50075">
    <property type="entry name" value="CARRIER"/>
    <property type="match status" value="1"/>
</dbReference>
<dbReference type="PANTHER" id="PTHR43775:SF51">
    <property type="entry name" value="INACTIVE PHENOLPHTHIOCEROL SYNTHESIS POLYKETIDE SYNTHASE TYPE I PKS1-RELATED"/>
    <property type="match status" value="1"/>
</dbReference>
<dbReference type="Pfam" id="PF21089">
    <property type="entry name" value="PKS_DH_N"/>
    <property type="match status" value="1"/>
</dbReference>
<dbReference type="Pfam" id="PF08990">
    <property type="entry name" value="Docking"/>
    <property type="match status" value="1"/>
</dbReference>
<dbReference type="SMART" id="SM00825">
    <property type="entry name" value="PKS_KS"/>
    <property type="match status" value="1"/>
</dbReference>
<dbReference type="Pfam" id="PF00109">
    <property type="entry name" value="ketoacyl-synt"/>
    <property type="match status" value="1"/>
</dbReference>
<dbReference type="InterPro" id="IPR050091">
    <property type="entry name" value="PKS_NRPS_Biosynth_Enz"/>
</dbReference>
<dbReference type="Gene3D" id="3.40.47.10">
    <property type="match status" value="1"/>
</dbReference>
<evidence type="ECO:0000256" key="4">
    <source>
        <dbReference type="ARBA" id="ARBA00022553"/>
    </source>
</evidence>
<dbReference type="GO" id="GO:0004315">
    <property type="term" value="F:3-oxoacyl-[acyl-carrier-protein] synthase activity"/>
    <property type="evidence" value="ECO:0007669"/>
    <property type="project" value="InterPro"/>
</dbReference>
<evidence type="ECO:0000256" key="3">
    <source>
        <dbReference type="ARBA" id="ARBA00022450"/>
    </source>
</evidence>
<dbReference type="Pfam" id="PF16197">
    <property type="entry name" value="KAsynt_C_assoc"/>
    <property type="match status" value="1"/>
</dbReference>
<sequence length="1961" mass="207434">MSTEEKLRGYLRRVVADLEQTRQRLLDAESRDAEPVAIIGMACRFPGGVSSPDELWDLVATGGDAISPLPEDRGWDLESLYDPDPDRPGKSYAREGGFLTGAGEFDPQFFGISPREALAMDPQQRLLLEASWEAIERAGVSPDSLQGTRTGVFAGASGQDYATLLAGNPAGLDGYVLTGNASSVTSGRIAYVLGLEGPALTVDTACSSSLVALHLACQSLRAGDSTLALAGGVTVMSMPSTFVEFSRQRGLAADGRCKAFSARADGMGAAEGVGVLLVERLADARRNGHPVLAVVRGSAANSDGASNGLTAPNGPSQERVIRQALANARLPAADIDVIEAHGTGTRLGDPIEAQALLATYGRNRRADRPVLLGSVKSNIGHTQAAAGVAGVIKMVQAMRHGLVPKTLHAEERTAEVDWSSGAVEPVTEAVPWPEAGRPRRAAVSSFGISGTNVHVILEQAPEPEAPVEPGEPPEVIPWVLSGRTETALRAQAGRLLAVVEDRPDLDAADLGWSLLTTRSVHEHRAVVLGRKQDELLAGLRALAGGTTAPGLVTGRAGIGTAPVFVFPGQGAQWAGMAVELRDSAPVFAEHLRTCGEALAPHTDWRLADVLADPVLLERVDVVQPALWAVMVSLAGLWRSFGVEPSAVAGHSQGEIAAACVSGALSIEDAARIVALRSRALAETLAGRGGMVSVALTEEQVRERIRPWDGRIGLAAVNGPASVVVSGEPGALDELLAACESNGVRAKRIPVDYASHSAQVEAIREELHRVLDGIRPETARIPFCSTVTGGFLDTAELGAGYWYRNLREPVRFGEVTRLLLDEGHDAFVEMSPHPVVGFGIQESLDATGSDAAVVATLRRDDGGMVRFLTSLAEAYVRGVEVDWRPLFNGARRVDLPTYAFQRRNFWLDGKPATTGDATAIGLEAPEHPLLGAMVGLADDGGYLATGQLSPQSHPWLGEHQVLDTVLVPGAALLDLVLHAGAQAGCPRVGELTLQTPLVLSERTTVQLAVSAPEDGSRRVTLHSRATPDQPWTLHATGTVSGQEAAGDLPRWSTEDAEPVDLTGFYDALHDHGYQYGPLFQGLRAAWRQGGEVLAELELPEGTPVDGFGVHPALLDAALQSMVLATGDGDGEPRLPFLWSGVSLHATGATKVRAWLRPTGPESVALTVTDPAGQPVLTADGLTLRPMPRAHLSTAEDLYRVEWTPAPATSGASVPEVVVLERPDRVDASAVRSAVHNVLELLRSRLPGERRLVIVTRGAVAVRAGEDVTDLAHAAAWGLVRSAQSEHPERFTLVDLDSAEVPPEVLTSPEPQLAVRDGKLYVPTLSRFSPSGEPVRWAGRVLITGASGVLGGLVARHLAETAEVADLLLLSRSGSIPDGLAAELNERGVPVTVVACDVADRDALAAVLADQPVDAVIHTAGVLDDGVIGQLDGERLDRVLRPKVDGAWNLHELTRDRELSAFVLFSSAAATLGAPGQGNYAAANAFLDALAGHRAANGLPAASLAWGMWAQRSGMTGQLDDGQRLRMNRGGVLPLDTEHALRLFDTAGGAGPASVPVRLDLPALRALARNEALPPLMRGLVPVTPRAAAVPSRLSTKDMPALVRDQAADVLGYGRLDGTEADRTFKELGFDSMTAVELRNRLSKATGLRLPATLVFDHPTPDALAAYLTTEMESGATERNEPGAGPIASLYTEALRLGKHDEAYEMLQVVSRLRPSFDAAELPSPPEPHRFADGDTAPQLLCFPSFTSVAGPHEYAAFAAHFRDQRRVSVLPEPGFVGTQALPASIEALVGMQAEAVRRCADGEPFALVGRSAAGLLAHAVAWRLEQDGLFPAAVVLIDTYDPADLAQSQLAGVAGNAVLARESEHDLLNDVRLAAMGCYHRLFAHWRPEPIRTPTLLVRASSPFSAELAETAGERGWQSSWALPHSTVDVPGDHFTMLEAHSDSTARTVHDWLREPSAAGNP</sequence>
<dbReference type="InterPro" id="IPR001031">
    <property type="entry name" value="Thioesterase"/>
</dbReference>
<organism evidence="13 14">
    <name type="scientific">Amycolatopsis albispora</name>
    <dbReference type="NCBI Taxonomy" id="1804986"/>
    <lineage>
        <taxon>Bacteria</taxon>
        <taxon>Bacillati</taxon>
        <taxon>Actinomycetota</taxon>
        <taxon>Actinomycetes</taxon>
        <taxon>Pseudonocardiales</taxon>
        <taxon>Pseudonocardiaceae</taxon>
        <taxon>Amycolatopsis</taxon>
    </lineage>
</organism>
<reference evidence="13 14" key="1">
    <citation type="submission" date="2016-04" db="EMBL/GenBank/DDBJ databases">
        <title>Complete genome sequence and analysis of deep-sea sediment isolate, Amycolatopsis sp. WP1.</title>
        <authorList>
            <person name="Wang H."/>
            <person name="Chen S."/>
            <person name="Wu Q."/>
        </authorList>
    </citation>
    <scope>NUCLEOTIDE SEQUENCE [LARGE SCALE GENOMIC DNA]</scope>
    <source>
        <strain evidence="13 14">WP1</strain>
    </source>
</reference>
<dbReference type="SUPFAM" id="SSF51735">
    <property type="entry name" value="NAD(P)-binding Rossmann-fold domains"/>
    <property type="match status" value="2"/>
</dbReference>
<evidence type="ECO:0000256" key="8">
    <source>
        <dbReference type="ARBA" id="ARBA00023315"/>
    </source>
</evidence>
<dbReference type="InterPro" id="IPR020806">
    <property type="entry name" value="PKS_PP-bd"/>
</dbReference>
<comment type="pathway">
    <text evidence="2">Antibiotic biosynthesis.</text>
</comment>
<dbReference type="SMART" id="SM01294">
    <property type="entry name" value="PKS_PP_betabranch"/>
    <property type="match status" value="1"/>
</dbReference>
<dbReference type="InterPro" id="IPR016039">
    <property type="entry name" value="Thiolase-like"/>
</dbReference>
<dbReference type="Gene3D" id="3.30.70.3290">
    <property type="match status" value="1"/>
</dbReference>
<dbReference type="InterPro" id="IPR036736">
    <property type="entry name" value="ACP-like_sf"/>
</dbReference>
<evidence type="ECO:0000256" key="9">
    <source>
        <dbReference type="PROSITE-ProRule" id="PRU01363"/>
    </source>
</evidence>
<dbReference type="InterPro" id="IPR049900">
    <property type="entry name" value="PKS_mFAS_DH"/>
</dbReference>
<dbReference type="PROSITE" id="PS52004">
    <property type="entry name" value="KS3_2"/>
    <property type="match status" value="1"/>
</dbReference>
<dbReference type="CDD" id="cd08956">
    <property type="entry name" value="KR_3_FAS_SDR_x"/>
    <property type="match status" value="1"/>
</dbReference>
<evidence type="ECO:0000256" key="7">
    <source>
        <dbReference type="ARBA" id="ARBA00023268"/>
    </source>
</evidence>
<dbReference type="InterPro" id="IPR006162">
    <property type="entry name" value="Ppantetheine_attach_site"/>
</dbReference>
<dbReference type="InterPro" id="IPR013968">
    <property type="entry name" value="PKS_KR"/>
</dbReference>
<dbReference type="InterPro" id="IPR014030">
    <property type="entry name" value="Ketoacyl_synth_N"/>
</dbReference>
<keyword evidence="6" id="KW-0045">Antibiotic biosynthesis</keyword>
<keyword evidence="4" id="KW-0597">Phosphoprotein</keyword>
<gene>
    <name evidence="13" type="ORF">A4R43_07940</name>
</gene>
<dbReference type="GO" id="GO:0031177">
    <property type="term" value="F:phosphopantetheine binding"/>
    <property type="evidence" value="ECO:0007669"/>
    <property type="project" value="InterPro"/>
</dbReference>
<dbReference type="SMART" id="SM00826">
    <property type="entry name" value="PKS_DH"/>
    <property type="match status" value="1"/>
</dbReference>
<dbReference type="InterPro" id="IPR049551">
    <property type="entry name" value="PKS_DH_C"/>
</dbReference>
<dbReference type="SUPFAM" id="SSF53474">
    <property type="entry name" value="alpha/beta-Hydrolases"/>
    <property type="match status" value="1"/>
</dbReference>
<accession>A0A344L343</accession>
<dbReference type="SMART" id="SM00823">
    <property type="entry name" value="PKS_PP"/>
    <property type="match status" value="1"/>
</dbReference>
<dbReference type="SMART" id="SM00822">
    <property type="entry name" value="PKS_KR"/>
    <property type="match status" value="1"/>
</dbReference>
<dbReference type="InterPro" id="IPR029058">
    <property type="entry name" value="AB_hydrolase_fold"/>
</dbReference>
<evidence type="ECO:0000256" key="2">
    <source>
        <dbReference type="ARBA" id="ARBA00004792"/>
    </source>
</evidence>
<dbReference type="InterPro" id="IPR049552">
    <property type="entry name" value="PKS_DH_N"/>
</dbReference>
<evidence type="ECO:0000313" key="13">
    <source>
        <dbReference type="EMBL" id="AXB42467.1"/>
    </source>
</evidence>
<dbReference type="InterPro" id="IPR020807">
    <property type="entry name" value="PKS_DH"/>
</dbReference>
<feature type="region of interest" description="N-terminal hotdog fold" evidence="9">
    <location>
        <begin position="926"/>
        <end position="1045"/>
    </location>
</feature>
<dbReference type="SUPFAM" id="SSF53901">
    <property type="entry name" value="Thiolase-like"/>
    <property type="match status" value="1"/>
</dbReference>
<dbReference type="InterPro" id="IPR032821">
    <property type="entry name" value="PKS_assoc"/>
</dbReference>
<dbReference type="EMBL" id="CP015163">
    <property type="protein sequence ID" value="AXB42467.1"/>
    <property type="molecule type" value="Genomic_DNA"/>
</dbReference>
<feature type="active site" description="Proton acceptor; for dehydratase activity" evidence="9">
    <location>
        <position position="958"/>
    </location>
</feature>
<dbReference type="GO" id="GO:0004312">
    <property type="term" value="F:fatty acid synthase activity"/>
    <property type="evidence" value="ECO:0007669"/>
    <property type="project" value="TreeGrafter"/>
</dbReference>
<dbReference type="InterPro" id="IPR042104">
    <property type="entry name" value="PKS_dehydratase_sf"/>
</dbReference>
<evidence type="ECO:0000256" key="5">
    <source>
        <dbReference type="ARBA" id="ARBA00022679"/>
    </source>
</evidence>
<dbReference type="InterPro" id="IPR015083">
    <property type="entry name" value="NorB/c/GfsB-D-like_docking"/>
</dbReference>
<dbReference type="PROSITE" id="PS52019">
    <property type="entry name" value="PKS_MFAS_DH"/>
    <property type="match status" value="1"/>
</dbReference>
<dbReference type="InterPro" id="IPR001227">
    <property type="entry name" value="Ac_transferase_dom_sf"/>
</dbReference>
<dbReference type="Gene3D" id="3.40.50.720">
    <property type="entry name" value="NAD(P)-binding Rossmann-like Domain"/>
    <property type="match status" value="1"/>
</dbReference>
<feature type="region of interest" description="C-terminal hotdog fold" evidence="9">
    <location>
        <begin position="1055"/>
        <end position="1191"/>
    </location>
</feature>
<dbReference type="CDD" id="cd00833">
    <property type="entry name" value="PKS"/>
    <property type="match status" value="1"/>
</dbReference>
<dbReference type="SMART" id="SM00824">
    <property type="entry name" value="PKS_TE"/>
    <property type="match status" value="1"/>
</dbReference>
<dbReference type="InterPro" id="IPR016035">
    <property type="entry name" value="Acyl_Trfase/lysoPLipase"/>
</dbReference>
<dbReference type="SUPFAM" id="SSF52151">
    <property type="entry name" value="FabD/lysophospholipase-like"/>
    <property type="match status" value="1"/>
</dbReference>
<dbReference type="Gene3D" id="3.40.366.10">
    <property type="entry name" value="Malonyl-Coenzyme A Acyl Carrier Protein, domain 2"/>
    <property type="match status" value="1"/>
</dbReference>
<dbReference type="Pfam" id="PF00975">
    <property type="entry name" value="Thioesterase"/>
    <property type="match status" value="1"/>
</dbReference>
<evidence type="ECO:0000259" key="12">
    <source>
        <dbReference type="PROSITE" id="PS52019"/>
    </source>
</evidence>
<dbReference type="PANTHER" id="PTHR43775">
    <property type="entry name" value="FATTY ACID SYNTHASE"/>
    <property type="match status" value="1"/>
</dbReference>
<dbReference type="Gene3D" id="3.40.50.1820">
    <property type="entry name" value="alpha/beta hydrolase"/>
    <property type="match status" value="1"/>
</dbReference>
<feature type="domain" description="Carrier" evidence="10">
    <location>
        <begin position="1595"/>
        <end position="1670"/>
    </location>
</feature>
<dbReference type="InterPro" id="IPR014031">
    <property type="entry name" value="Ketoacyl_synth_C"/>
</dbReference>
<dbReference type="InterPro" id="IPR036299">
    <property type="entry name" value="Polyketide_synth_docking_sf"/>
</dbReference>
<keyword evidence="14" id="KW-1185">Reference proteome</keyword>
<dbReference type="Pfam" id="PF22953">
    <property type="entry name" value="SpnB_Rossmann"/>
    <property type="match status" value="1"/>
</dbReference>
<dbReference type="InterPro" id="IPR016036">
    <property type="entry name" value="Malonyl_transacylase_ACP-bd"/>
</dbReference>
<evidence type="ECO:0000256" key="6">
    <source>
        <dbReference type="ARBA" id="ARBA00023194"/>
    </source>
</evidence>
<dbReference type="Pfam" id="PF08659">
    <property type="entry name" value="KR"/>
    <property type="match status" value="1"/>
</dbReference>
<dbReference type="PROSITE" id="PS00012">
    <property type="entry name" value="PHOSPHOPANTETHEINE"/>
    <property type="match status" value="1"/>
</dbReference>
<feature type="active site" description="Proton donor; for dehydratase activity" evidence="9">
    <location>
        <position position="1114"/>
    </location>
</feature>
<keyword evidence="8" id="KW-0012">Acyltransferase</keyword>
<dbReference type="FunFam" id="3.40.366.10:FF:000002">
    <property type="entry name" value="Probable polyketide synthase 2"/>
    <property type="match status" value="1"/>
</dbReference>
<dbReference type="Proteomes" id="UP000250434">
    <property type="component" value="Chromosome"/>
</dbReference>
<dbReference type="InterPro" id="IPR020802">
    <property type="entry name" value="TesA-like"/>
</dbReference>
<keyword evidence="5" id="KW-0808">Transferase</keyword>
<keyword evidence="7" id="KW-0511">Multifunctional enzyme</keyword>
<dbReference type="Pfam" id="PF00698">
    <property type="entry name" value="Acyl_transf_1"/>
    <property type="match status" value="1"/>
</dbReference>
<protein>
    <submittedName>
        <fullName evidence="13">Uncharacterized protein</fullName>
    </submittedName>
</protein>
<feature type="domain" description="PKS/mFAS DH" evidence="12">
    <location>
        <begin position="926"/>
        <end position="1191"/>
    </location>
</feature>
<dbReference type="InterPro" id="IPR009081">
    <property type="entry name" value="PP-bd_ACP"/>
</dbReference>
<proteinExistence type="predicted"/>
<dbReference type="Pfam" id="PF14765">
    <property type="entry name" value="PS-DH"/>
    <property type="match status" value="1"/>
</dbReference>
<dbReference type="InterPro" id="IPR057326">
    <property type="entry name" value="KR_dom"/>
</dbReference>
<dbReference type="SMART" id="SM00827">
    <property type="entry name" value="PKS_AT"/>
    <property type="match status" value="1"/>
</dbReference>
<dbReference type="SUPFAM" id="SSF55048">
    <property type="entry name" value="Probable ACP-binding domain of malonyl-CoA ACP transacylase"/>
    <property type="match status" value="1"/>
</dbReference>
<dbReference type="Gene3D" id="1.10.1200.10">
    <property type="entry name" value="ACP-like"/>
    <property type="match status" value="1"/>
</dbReference>
<feature type="domain" description="Ketosynthase family 3 (KS3)" evidence="11">
    <location>
        <begin position="33"/>
        <end position="459"/>
    </location>
</feature>
<dbReference type="GO" id="GO:0033068">
    <property type="term" value="P:macrolide biosynthetic process"/>
    <property type="evidence" value="ECO:0007669"/>
    <property type="project" value="UniProtKB-ARBA"/>
</dbReference>
<name>A0A344L343_9PSEU</name>
<dbReference type="Pfam" id="PF02801">
    <property type="entry name" value="Ketoacyl-synt_C"/>
    <property type="match status" value="1"/>
</dbReference>
<comment type="cofactor">
    <cofactor evidence="1">
        <name>pantetheine 4'-phosphate</name>
        <dbReference type="ChEBI" id="CHEBI:47942"/>
    </cofactor>
</comment>
<dbReference type="PROSITE" id="PS00606">
    <property type="entry name" value="KS3_1"/>
    <property type="match status" value="1"/>
</dbReference>
<dbReference type="InterPro" id="IPR014043">
    <property type="entry name" value="Acyl_transferase_dom"/>
</dbReference>
<evidence type="ECO:0000259" key="11">
    <source>
        <dbReference type="PROSITE" id="PS52004"/>
    </source>
</evidence>
<dbReference type="Gene3D" id="3.10.129.110">
    <property type="entry name" value="Polyketide synthase dehydratase"/>
    <property type="match status" value="1"/>
</dbReference>
<dbReference type="FunFam" id="3.40.47.10:FF:000019">
    <property type="entry name" value="Polyketide synthase type I"/>
    <property type="match status" value="1"/>
</dbReference>
<dbReference type="SUPFAM" id="SSF101173">
    <property type="entry name" value="Docking domain B of the erythromycin polyketide synthase (DEBS)"/>
    <property type="match status" value="1"/>
</dbReference>
<dbReference type="InterPro" id="IPR020841">
    <property type="entry name" value="PKS_Beta-ketoAc_synthase_dom"/>
</dbReference>
<dbReference type="GO" id="GO:0006633">
    <property type="term" value="P:fatty acid biosynthetic process"/>
    <property type="evidence" value="ECO:0007669"/>
    <property type="project" value="InterPro"/>
</dbReference>
<dbReference type="InterPro" id="IPR036291">
    <property type="entry name" value="NAD(P)-bd_dom_sf"/>
</dbReference>
<dbReference type="InterPro" id="IPR055123">
    <property type="entry name" value="SpnB-like_Rossmann"/>
</dbReference>